<dbReference type="AlphaFoldDB" id="A0A0B0PXY0"/>
<sequence>MSNTDVSGSDASESDVSNRIGVNLNGLNMDGIEVDKLCNSDDSGRLDSAHESNLDGQNWLEFNLENDMINPRLKVKRHKVGVSTQQQATLNQQEGTPTQQATPTQLHTAPTHQQAALREKVPFKKKPTTVRRMPPTQESSMIDH</sequence>
<evidence type="ECO:0000313" key="2">
    <source>
        <dbReference type="EMBL" id="KHG28281.1"/>
    </source>
</evidence>
<keyword evidence="2" id="KW-0430">Lectin</keyword>
<keyword evidence="3" id="KW-1185">Reference proteome</keyword>
<name>A0A0B0PXY0_GOSAR</name>
<keyword evidence="2" id="KW-0675">Receptor</keyword>
<feature type="compositionally biased region" description="Polar residues" evidence="1">
    <location>
        <begin position="82"/>
        <end position="114"/>
    </location>
</feature>
<proteinExistence type="predicted"/>
<protein>
    <submittedName>
        <fullName evidence="2">Putative L-type lectin-domain containing receptor kinase V.2</fullName>
    </submittedName>
</protein>
<organism evidence="2 3">
    <name type="scientific">Gossypium arboreum</name>
    <name type="common">Tree cotton</name>
    <name type="synonym">Gossypium nanking</name>
    <dbReference type="NCBI Taxonomy" id="29729"/>
    <lineage>
        <taxon>Eukaryota</taxon>
        <taxon>Viridiplantae</taxon>
        <taxon>Streptophyta</taxon>
        <taxon>Embryophyta</taxon>
        <taxon>Tracheophyta</taxon>
        <taxon>Spermatophyta</taxon>
        <taxon>Magnoliopsida</taxon>
        <taxon>eudicotyledons</taxon>
        <taxon>Gunneridae</taxon>
        <taxon>Pentapetalae</taxon>
        <taxon>rosids</taxon>
        <taxon>malvids</taxon>
        <taxon>Malvales</taxon>
        <taxon>Malvaceae</taxon>
        <taxon>Malvoideae</taxon>
        <taxon>Gossypium</taxon>
    </lineage>
</organism>
<dbReference type="GO" id="GO:0016301">
    <property type="term" value="F:kinase activity"/>
    <property type="evidence" value="ECO:0007669"/>
    <property type="project" value="UniProtKB-KW"/>
</dbReference>
<keyword evidence="2" id="KW-0808">Transferase</keyword>
<gene>
    <name evidence="2" type="ORF">F383_10852</name>
</gene>
<keyword evidence="2" id="KW-0418">Kinase</keyword>
<dbReference type="GO" id="GO:0030246">
    <property type="term" value="F:carbohydrate binding"/>
    <property type="evidence" value="ECO:0007669"/>
    <property type="project" value="UniProtKB-KW"/>
</dbReference>
<feature type="region of interest" description="Disordered" evidence="1">
    <location>
        <begin position="79"/>
        <end position="144"/>
    </location>
</feature>
<dbReference type="Proteomes" id="UP000032142">
    <property type="component" value="Unassembled WGS sequence"/>
</dbReference>
<dbReference type="EMBL" id="KN444329">
    <property type="protein sequence ID" value="KHG28281.1"/>
    <property type="molecule type" value="Genomic_DNA"/>
</dbReference>
<evidence type="ECO:0000256" key="1">
    <source>
        <dbReference type="SAM" id="MobiDB-lite"/>
    </source>
</evidence>
<reference evidence="3" key="1">
    <citation type="submission" date="2014-09" db="EMBL/GenBank/DDBJ databases">
        <authorList>
            <person name="Mudge J."/>
            <person name="Ramaraj T."/>
            <person name="Lindquist I.E."/>
            <person name="Bharti A.K."/>
            <person name="Sundararajan A."/>
            <person name="Cameron C.T."/>
            <person name="Woodward J.E."/>
            <person name="May G.D."/>
            <person name="Brubaker C."/>
            <person name="Broadhvest J."/>
            <person name="Wilkins T.A."/>
        </authorList>
    </citation>
    <scope>NUCLEOTIDE SEQUENCE</scope>
    <source>
        <strain evidence="3">cv. AKA8401</strain>
    </source>
</reference>
<accession>A0A0B0PXY0</accession>
<evidence type="ECO:0000313" key="3">
    <source>
        <dbReference type="Proteomes" id="UP000032142"/>
    </source>
</evidence>